<evidence type="ECO:0000313" key="2">
    <source>
        <dbReference type="EMBL" id="QDH22055.1"/>
    </source>
</evidence>
<dbReference type="Pfam" id="PF10127">
    <property type="entry name" value="RlaP"/>
    <property type="match status" value="1"/>
</dbReference>
<gene>
    <name evidence="2" type="ORF">FFV09_15105</name>
</gene>
<sequence>MTRRPFAERSGPARDQADTRPDVHPDIRSDAAPDTRSNAASNIRPDPCTDPRSDVHPGIRREIQVELSRIEREEKVRILYACESGSRAWGFPSQDSDYDVRFLYVREPDWYLSIFERRDVIERPISDRLDVNGWDLRKALRLFRKSNPPLLEWLQSPIVYRELPEAAAQIRDLAGPSFSPKACMFHYLHMARGNYRDYLQGETVRSKKYFYVLRPLLACAWIERYNELPPMTFDTLKDTLLAPGELKTAVEQLLERKKTGIELKEEPRIEVINQYLETQIHYYEQQAPHLPDSGESVDDRLDPLFVSVLRGAWKEQHPWPSSN</sequence>
<dbReference type="KEGG" id="saca:FFV09_15105"/>
<feature type="region of interest" description="Disordered" evidence="1">
    <location>
        <begin position="1"/>
        <end position="57"/>
    </location>
</feature>
<organism evidence="2 3">
    <name type="scientific">Saccharibacillus brassicae</name>
    <dbReference type="NCBI Taxonomy" id="2583377"/>
    <lineage>
        <taxon>Bacteria</taxon>
        <taxon>Bacillati</taxon>
        <taxon>Bacillota</taxon>
        <taxon>Bacilli</taxon>
        <taxon>Bacillales</taxon>
        <taxon>Paenibacillaceae</taxon>
        <taxon>Saccharibacillus</taxon>
    </lineage>
</organism>
<proteinExistence type="predicted"/>
<feature type="compositionally biased region" description="Basic and acidic residues" evidence="1">
    <location>
        <begin position="1"/>
        <end position="33"/>
    </location>
</feature>
<name>A0A4Y6V1B2_SACBS</name>
<dbReference type="Proteomes" id="UP000316968">
    <property type="component" value="Chromosome"/>
</dbReference>
<evidence type="ECO:0000313" key="3">
    <source>
        <dbReference type="Proteomes" id="UP000316968"/>
    </source>
</evidence>
<accession>A0A4Y6V1B2</accession>
<keyword evidence="2" id="KW-0808">Transferase</keyword>
<dbReference type="GO" id="GO:0016740">
    <property type="term" value="F:transferase activity"/>
    <property type="evidence" value="ECO:0007669"/>
    <property type="project" value="UniProtKB-KW"/>
</dbReference>
<dbReference type="InterPro" id="IPR018775">
    <property type="entry name" value="RlaP"/>
</dbReference>
<dbReference type="OrthoDB" id="9796845at2"/>
<feature type="compositionally biased region" description="Basic and acidic residues" evidence="1">
    <location>
        <begin position="47"/>
        <end position="57"/>
    </location>
</feature>
<reference evidence="2 3" key="1">
    <citation type="submission" date="2019-06" db="EMBL/GenBank/DDBJ databases">
        <title>Saccharibacillus brassicae sp. nov., an endophytic bacterium isolated from Chinese cabbage seeds (Brassica pekinensis).</title>
        <authorList>
            <person name="Jiang L."/>
            <person name="Lee J."/>
            <person name="Kim S.W."/>
        </authorList>
    </citation>
    <scope>NUCLEOTIDE SEQUENCE [LARGE SCALE GENOMIC DNA]</scope>
    <source>
        <strain evidence="3">KCTC 43072 / ATSA2</strain>
    </source>
</reference>
<dbReference type="EMBL" id="CP041217">
    <property type="protein sequence ID" value="QDH22055.1"/>
    <property type="molecule type" value="Genomic_DNA"/>
</dbReference>
<evidence type="ECO:0000256" key="1">
    <source>
        <dbReference type="SAM" id="MobiDB-lite"/>
    </source>
</evidence>
<keyword evidence="3" id="KW-1185">Reference proteome</keyword>
<dbReference type="RefSeq" id="WP_141448599.1">
    <property type="nucleotide sequence ID" value="NZ_CP041217.1"/>
</dbReference>
<protein>
    <submittedName>
        <fullName evidence="2">Nucleotidyltransferase domain-containing protein</fullName>
    </submittedName>
</protein>
<dbReference type="PANTHER" id="PTHR34817">
    <property type="entry name" value="NUCLEOTIDYLTRANSFERASE"/>
    <property type="match status" value="1"/>
</dbReference>
<dbReference type="PANTHER" id="PTHR34817:SF2">
    <property type="entry name" value="NUCLEOTIDYLTRANSFERASE"/>
    <property type="match status" value="1"/>
</dbReference>
<dbReference type="AlphaFoldDB" id="A0A4Y6V1B2"/>